<accession>A0A935JZB1</accession>
<dbReference type="Proteomes" id="UP000739411">
    <property type="component" value="Unassembled WGS sequence"/>
</dbReference>
<dbReference type="InterPro" id="IPR002656">
    <property type="entry name" value="Acyl_transf_3_dom"/>
</dbReference>
<dbReference type="GO" id="GO:0016413">
    <property type="term" value="F:O-acetyltransferase activity"/>
    <property type="evidence" value="ECO:0007669"/>
    <property type="project" value="TreeGrafter"/>
</dbReference>
<gene>
    <name evidence="9" type="ORF">IPJ38_13850</name>
</gene>
<evidence type="ECO:0000256" key="1">
    <source>
        <dbReference type="ARBA" id="ARBA00004651"/>
    </source>
</evidence>
<comment type="caution">
    <text evidence="9">The sequence shown here is derived from an EMBL/GenBank/DDBJ whole genome shotgun (WGS) entry which is preliminary data.</text>
</comment>
<proteinExistence type="inferred from homology"/>
<keyword evidence="6 7" id="KW-0472">Membrane</keyword>
<organism evidence="9 10">
    <name type="scientific">Candidatus Dechloromonas phosphorivorans</name>
    <dbReference type="NCBI Taxonomy" id="2899244"/>
    <lineage>
        <taxon>Bacteria</taxon>
        <taxon>Pseudomonadati</taxon>
        <taxon>Pseudomonadota</taxon>
        <taxon>Betaproteobacteria</taxon>
        <taxon>Rhodocyclales</taxon>
        <taxon>Azonexaceae</taxon>
        <taxon>Dechloromonas</taxon>
    </lineage>
</organism>
<evidence type="ECO:0000313" key="9">
    <source>
        <dbReference type="EMBL" id="MBK7416035.1"/>
    </source>
</evidence>
<evidence type="ECO:0000256" key="2">
    <source>
        <dbReference type="ARBA" id="ARBA00007400"/>
    </source>
</evidence>
<evidence type="ECO:0000259" key="8">
    <source>
        <dbReference type="Pfam" id="PF01757"/>
    </source>
</evidence>
<name>A0A935JZB1_9RHOO</name>
<evidence type="ECO:0000256" key="3">
    <source>
        <dbReference type="ARBA" id="ARBA00022475"/>
    </source>
</evidence>
<feature type="domain" description="Acyltransferase 3" evidence="8">
    <location>
        <begin position="1"/>
        <end position="196"/>
    </location>
</feature>
<comment type="similarity">
    <text evidence="2">Belongs to the acyltransferase 3 family.</text>
</comment>
<dbReference type="EMBL" id="JADJMS010000030">
    <property type="protein sequence ID" value="MBK7416035.1"/>
    <property type="molecule type" value="Genomic_DNA"/>
</dbReference>
<evidence type="ECO:0000256" key="5">
    <source>
        <dbReference type="ARBA" id="ARBA00022989"/>
    </source>
</evidence>
<evidence type="ECO:0000256" key="6">
    <source>
        <dbReference type="ARBA" id="ARBA00023136"/>
    </source>
</evidence>
<sequence length="210" mass="23924">MIIGIYLLLPILQAIFQAISDRRDLQIYLLTIWVIVTCWPIYQPLPLISLIKQSSLLGYGGYFVLGGIIAISNRRKTATTLWVATYLVSVTITFVLTYCFSQRANTSVETAYEYFSFNVTTSSIAAFVLFYKVEGSVRLASILQWIGDRCFLIFFMHVLILERVNNRIMELDLWLPKFGSILLISLITFCICILLSACLRLIPKSRIILG</sequence>
<dbReference type="GO" id="GO:0005886">
    <property type="term" value="C:plasma membrane"/>
    <property type="evidence" value="ECO:0007669"/>
    <property type="project" value="UniProtKB-SubCell"/>
</dbReference>
<dbReference type="GO" id="GO:0009246">
    <property type="term" value="P:enterobacterial common antigen biosynthetic process"/>
    <property type="evidence" value="ECO:0007669"/>
    <property type="project" value="TreeGrafter"/>
</dbReference>
<dbReference type="Pfam" id="PF01757">
    <property type="entry name" value="Acyl_transf_3"/>
    <property type="match status" value="1"/>
</dbReference>
<dbReference type="AlphaFoldDB" id="A0A935JZB1"/>
<feature type="transmembrane region" description="Helical" evidence="7">
    <location>
        <begin position="142"/>
        <end position="161"/>
    </location>
</feature>
<feature type="transmembrane region" description="Helical" evidence="7">
    <location>
        <begin position="181"/>
        <end position="202"/>
    </location>
</feature>
<keyword evidence="4 7" id="KW-0812">Transmembrane</keyword>
<comment type="subcellular location">
    <subcellularLocation>
        <location evidence="1">Cell membrane</location>
        <topology evidence="1">Multi-pass membrane protein</topology>
    </subcellularLocation>
</comment>
<keyword evidence="5 7" id="KW-1133">Transmembrane helix</keyword>
<feature type="transmembrane region" description="Helical" evidence="7">
    <location>
        <begin position="27"/>
        <end position="44"/>
    </location>
</feature>
<evidence type="ECO:0000256" key="7">
    <source>
        <dbReference type="SAM" id="Phobius"/>
    </source>
</evidence>
<keyword evidence="3" id="KW-1003">Cell membrane</keyword>
<evidence type="ECO:0000256" key="4">
    <source>
        <dbReference type="ARBA" id="ARBA00022692"/>
    </source>
</evidence>
<dbReference type="PANTHER" id="PTHR40074:SF2">
    <property type="entry name" value="O-ACETYLTRANSFERASE WECH"/>
    <property type="match status" value="1"/>
</dbReference>
<reference evidence="9 10" key="1">
    <citation type="submission" date="2020-10" db="EMBL/GenBank/DDBJ databases">
        <title>Connecting structure to function with the recovery of over 1000 high-quality activated sludge metagenome-assembled genomes encoding full-length rRNA genes using long-read sequencing.</title>
        <authorList>
            <person name="Singleton C.M."/>
            <person name="Petriglieri F."/>
            <person name="Kristensen J.M."/>
            <person name="Kirkegaard R.H."/>
            <person name="Michaelsen T.Y."/>
            <person name="Andersen M.H."/>
            <person name="Karst S.M."/>
            <person name="Dueholm M.S."/>
            <person name="Nielsen P.H."/>
            <person name="Albertsen M."/>
        </authorList>
    </citation>
    <scope>NUCLEOTIDE SEQUENCE [LARGE SCALE GENOMIC DNA]</scope>
    <source>
        <strain evidence="9">EsbW_18-Q3-R4-48_BATAC.463</strain>
    </source>
</reference>
<feature type="transmembrane region" description="Helical" evidence="7">
    <location>
        <begin position="79"/>
        <end position="100"/>
    </location>
</feature>
<protein>
    <recommendedName>
        <fullName evidence="8">Acyltransferase 3 domain-containing protein</fullName>
    </recommendedName>
</protein>
<feature type="transmembrane region" description="Helical" evidence="7">
    <location>
        <begin position="56"/>
        <end position="73"/>
    </location>
</feature>
<evidence type="ECO:0000313" key="10">
    <source>
        <dbReference type="Proteomes" id="UP000739411"/>
    </source>
</evidence>
<dbReference type="PANTHER" id="PTHR40074">
    <property type="entry name" value="O-ACETYLTRANSFERASE WECH"/>
    <property type="match status" value="1"/>
</dbReference>